<keyword evidence="2" id="KW-1185">Reference proteome</keyword>
<protein>
    <submittedName>
        <fullName evidence="1">Uncharacterized protein</fullName>
    </submittedName>
</protein>
<evidence type="ECO:0000313" key="2">
    <source>
        <dbReference type="Proteomes" id="UP000887159"/>
    </source>
</evidence>
<gene>
    <name evidence="1" type="ORF">TNCV_2619041</name>
</gene>
<organism evidence="1 2">
    <name type="scientific">Trichonephila clavipes</name>
    <name type="common">Golden silk orbweaver</name>
    <name type="synonym">Nephila clavipes</name>
    <dbReference type="NCBI Taxonomy" id="2585209"/>
    <lineage>
        <taxon>Eukaryota</taxon>
        <taxon>Metazoa</taxon>
        <taxon>Ecdysozoa</taxon>
        <taxon>Arthropoda</taxon>
        <taxon>Chelicerata</taxon>
        <taxon>Arachnida</taxon>
        <taxon>Araneae</taxon>
        <taxon>Araneomorphae</taxon>
        <taxon>Entelegynae</taxon>
        <taxon>Araneoidea</taxon>
        <taxon>Nephilidae</taxon>
        <taxon>Trichonephila</taxon>
    </lineage>
</organism>
<dbReference type="Proteomes" id="UP000887159">
    <property type="component" value="Unassembled WGS sequence"/>
</dbReference>
<dbReference type="EMBL" id="BMAU01021433">
    <property type="protein sequence ID" value="GFY35613.1"/>
    <property type="molecule type" value="Genomic_DNA"/>
</dbReference>
<reference evidence="1" key="1">
    <citation type="submission" date="2020-08" db="EMBL/GenBank/DDBJ databases">
        <title>Multicomponent nature underlies the extraordinary mechanical properties of spider dragline silk.</title>
        <authorList>
            <person name="Kono N."/>
            <person name="Nakamura H."/>
            <person name="Mori M."/>
            <person name="Yoshida Y."/>
            <person name="Ohtoshi R."/>
            <person name="Malay A.D."/>
            <person name="Moran D.A.P."/>
            <person name="Tomita M."/>
            <person name="Numata K."/>
            <person name="Arakawa K."/>
        </authorList>
    </citation>
    <scope>NUCLEOTIDE SEQUENCE</scope>
</reference>
<sequence>MSMFKPPPVGVVWNGYGHKLVAGVSWARALLPLKTSRVDEAIPPADVVVRKEGFQLRCPPRHSTKAQHYKVCDQ</sequence>
<evidence type="ECO:0000313" key="1">
    <source>
        <dbReference type="EMBL" id="GFY35613.1"/>
    </source>
</evidence>
<dbReference type="AlphaFoldDB" id="A0A8X7BLK5"/>
<name>A0A8X7BLK5_TRICX</name>
<accession>A0A8X7BLK5</accession>
<proteinExistence type="predicted"/>
<comment type="caution">
    <text evidence="1">The sequence shown here is derived from an EMBL/GenBank/DDBJ whole genome shotgun (WGS) entry which is preliminary data.</text>
</comment>